<comment type="subcellular location">
    <subcellularLocation>
        <location evidence="2">Secreted</location>
    </subcellularLocation>
</comment>
<keyword evidence="11" id="KW-1185">Reference proteome</keyword>
<dbReference type="InterPro" id="IPR011050">
    <property type="entry name" value="Pectin_lyase_fold/virulence"/>
</dbReference>
<dbReference type="Proteomes" id="UP000249239">
    <property type="component" value="Unassembled WGS sequence"/>
</dbReference>
<dbReference type="InterPro" id="IPR052052">
    <property type="entry name" value="Polysaccharide_Lyase_9"/>
</dbReference>
<dbReference type="Pfam" id="PF13229">
    <property type="entry name" value="Beta_helix"/>
    <property type="match status" value="1"/>
</dbReference>
<name>A0A2W7N067_9BACT</name>
<protein>
    <submittedName>
        <fullName evidence="10">Parallel beta helix pectate lyase-like protein</fullName>
    </submittedName>
</protein>
<dbReference type="GO" id="GO:0005576">
    <property type="term" value="C:extracellular region"/>
    <property type="evidence" value="ECO:0007669"/>
    <property type="project" value="UniProtKB-SubCell"/>
</dbReference>
<evidence type="ECO:0000313" key="11">
    <source>
        <dbReference type="Proteomes" id="UP000249239"/>
    </source>
</evidence>
<accession>A0A2W7N067</accession>
<comment type="caution">
    <text evidence="10">The sequence shown here is derived from an EMBL/GenBank/DDBJ whole genome shotgun (WGS) entry which is preliminary data.</text>
</comment>
<keyword evidence="6" id="KW-0106">Calcium</keyword>
<dbReference type="InterPro" id="IPR039448">
    <property type="entry name" value="Beta_helix"/>
</dbReference>
<keyword evidence="5" id="KW-0732">Signal</keyword>
<dbReference type="AlphaFoldDB" id="A0A2W7N067"/>
<dbReference type="PANTHER" id="PTHR40088">
    <property type="entry name" value="PECTATE LYASE (EUROFUNG)"/>
    <property type="match status" value="1"/>
</dbReference>
<gene>
    <name evidence="10" type="ORF">LX69_02629</name>
</gene>
<dbReference type="GO" id="GO:0016837">
    <property type="term" value="F:carbon-oxygen lyase activity, acting on polysaccharides"/>
    <property type="evidence" value="ECO:0007669"/>
    <property type="project" value="TreeGrafter"/>
</dbReference>
<evidence type="ECO:0000256" key="4">
    <source>
        <dbReference type="ARBA" id="ARBA00022723"/>
    </source>
</evidence>
<evidence type="ECO:0000313" key="10">
    <source>
        <dbReference type="EMBL" id="PZX13518.1"/>
    </source>
</evidence>
<evidence type="ECO:0000256" key="5">
    <source>
        <dbReference type="ARBA" id="ARBA00022729"/>
    </source>
</evidence>
<reference evidence="10 11" key="1">
    <citation type="submission" date="2018-06" db="EMBL/GenBank/DDBJ databases">
        <title>Genomic Encyclopedia of Archaeal and Bacterial Type Strains, Phase II (KMG-II): from individual species to whole genera.</title>
        <authorList>
            <person name="Goeker M."/>
        </authorList>
    </citation>
    <scope>NUCLEOTIDE SEQUENCE [LARGE SCALE GENOMIC DNA]</scope>
    <source>
        <strain evidence="10 11">DSM 6779</strain>
    </source>
</reference>
<evidence type="ECO:0000256" key="8">
    <source>
        <dbReference type="ARBA" id="ARBA00038263"/>
    </source>
</evidence>
<evidence type="ECO:0000256" key="6">
    <source>
        <dbReference type="ARBA" id="ARBA00022837"/>
    </source>
</evidence>
<dbReference type="Gene3D" id="2.160.20.10">
    <property type="entry name" value="Single-stranded right-handed beta-helix, Pectin lyase-like"/>
    <property type="match status" value="1"/>
</dbReference>
<evidence type="ECO:0000256" key="7">
    <source>
        <dbReference type="ARBA" id="ARBA00023239"/>
    </source>
</evidence>
<dbReference type="PANTHER" id="PTHR40088:SF1">
    <property type="entry name" value="PECTATE LYASE PEL9"/>
    <property type="match status" value="1"/>
</dbReference>
<evidence type="ECO:0000259" key="9">
    <source>
        <dbReference type="Pfam" id="PF13229"/>
    </source>
</evidence>
<evidence type="ECO:0000256" key="2">
    <source>
        <dbReference type="ARBA" id="ARBA00004613"/>
    </source>
</evidence>
<organism evidence="10 11">
    <name type="scientific">Breznakibacter xylanolyticus</name>
    <dbReference type="NCBI Taxonomy" id="990"/>
    <lineage>
        <taxon>Bacteria</taxon>
        <taxon>Pseudomonadati</taxon>
        <taxon>Bacteroidota</taxon>
        <taxon>Bacteroidia</taxon>
        <taxon>Marinilabiliales</taxon>
        <taxon>Marinilabiliaceae</taxon>
        <taxon>Breznakibacter</taxon>
    </lineage>
</organism>
<comment type="similarity">
    <text evidence="8">Belongs to the polysaccharide lyase 9 family.</text>
</comment>
<feature type="domain" description="Right handed beta helix" evidence="9">
    <location>
        <begin position="94"/>
        <end position="212"/>
    </location>
</feature>
<comment type="cofactor">
    <cofactor evidence="1">
        <name>Ca(2+)</name>
        <dbReference type="ChEBI" id="CHEBI:29108"/>
    </cofactor>
</comment>
<dbReference type="GO" id="GO:0046872">
    <property type="term" value="F:metal ion binding"/>
    <property type="evidence" value="ECO:0007669"/>
    <property type="project" value="UniProtKB-KW"/>
</dbReference>
<sequence>MALLATTAHLMAKETTVTTADELKSAISNANAGDIIWVAAGTYAFTTVPGIAISRSGTSTNPITLKAIEGARPVIDFSGQARNNSSAQGMKLTASYWYIKGLDIYKAGDNGLQIAGGHYNTIEFCNFYECNDSGLQIDNGATNNLILNCDYYFNADATKENADGFACKLSVGNNNKFKGCRSWRNLDDGWDGYLRNTDNITTYYEDCWTFQNGYDKDGVAGSGDGNGF</sequence>
<evidence type="ECO:0000256" key="1">
    <source>
        <dbReference type="ARBA" id="ARBA00001913"/>
    </source>
</evidence>
<keyword evidence="7 10" id="KW-0456">Lyase</keyword>
<keyword evidence="4" id="KW-0479">Metal-binding</keyword>
<evidence type="ECO:0000256" key="3">
    <source>
        <dbReference type="ARBA" id="ARBA00022525"/>
    </source>
</evidence>
<dbReference type="InterPro" id="IPR012334">
    <property type="entry name" value="Pectin_lyas_fold"/>
</dbReference>
<proteinExistence type="inferred from homology"/>
<dbReference type="SUPFAM" id="SSF51126">
    <property type="entry name" value="Pectin lyase-like"/>
    <property type="match status" value="1"/>
</dbReference>
<dbReference type="EMBL" id="QKZK01000025">
    <property type="protein sequence ID" value="PZX13518.1"/>
    <property type="molecule type" value="Genomic_DNA"/>
</dbReference>
<keyword evidence="3" id="KW-0964">Secreted</keyword>